<dbReference type="Gene3D" id="2.60.120.260">
    <property type="entry name" value="Galactose-binding domain-like"/>
    <property type="match status" value="1"/>
</dbReference>
<feature type="domain" description="NAD glycohydrolase translocation F5/8 type C" evidence="1">
    <location>
        <begin position="72"/>
        <end position="214"/>
    </location>
</feature>
<name>A0A4R9JRS6_9LEPT</name>
<dbReference type="Proteomes" id="UP000297609">
    <property type="component" value="Unassembled WGS sequence"/>
</dbReference>
<evidence type="ECO:0000259" key="1">
    <source>
        <dbReference type="Pfam" id="PF25302"/>
    </source>
</evidence>
<dbReference type="Pfam" id="PF25302">
    <property type="entry name" value="NADase_transloc"/>
    <property type="match status" value="1"/>
</dbReference>
<sequence length="386" mass="44459">MDLFLFRNRFCFRFPSDTSSFCLRQFLLRFLKMDIQHSFRKGFATLLFSCLVLHCQKSETQLDYDKTQSVGQVSPEEPWKYSPEFALDDKYGTAFCASAKEVGSGFTIFLSNNTRFSALQLLNGFHRSVNDWKANDLVKKLRVSSYWMEKNDSKNKLKEDHTKDIELSKGKFGKSGLSVVDLDTTFSGNVIRFEILETYGHGNTGRVCLSEVKMGEVKKEGFVVYPWVSFDKIKRTITQFGKAERHAYGFKQLVLANAKGTILFYDQGTVLPVFFKPDQTFSFSEMYGEGDPTGFLPSIIGTYTILQSTEEGLEINLSYFDNGGIERNISWIFKRAEVGDEDYENFKTKLGTKFSEVYQPKTHFLFVLKEKETGRTFYHYELPIPK</sequence>
<dbReference type="InterPro" id="IPR057561">
    <property type="entry name" value="NADase_transloc"/>
</dbReference>
<evidence type="ECO:0000313" key="3">
    <source>
        <dbReference type="Proteomes" id="UP000297609"/>
    </source>
</evidence>
<reference evidence="2" key="1">
    <citation type="journal article" date="2019" name="PLoS Negl. Trop. Dis.">
        <title>Revisiting the worldwide diversity of Leptospira species in the environment.</title>
        <authorList>
            <person name="Vincent A.T."/>
            <person name="Schiettekatte O."/>
            <person name="Bourhy P."/>
            <person name="Veyrier F.J."/>
            <person name="Picardeau M."/>
        </authorList>
    </citation>
    <scope>NUCLEOTIDE SEQUENCE [LARGE SCALE GENOMIC DNA]</scope>
    <source>
        <strain evidence="2">201702454</strain>
    </source>
</reference>
<dbReference type="RefSeq" id="WP_135618435.1">
    <property type="nucleotide sequence ID" value="NZ_RQGG01000013.1"/>
</dbReference>
<keyword evidence="3" id="KW-1185">Reference proteome</keyword>
<proteinExistence type="predicted"/>
<protein>
    <recommendedName>
        <fullName evidence="1">NAD glycohydrolase translocation F5/8 type C domain-containing protein</fullName>
    </recommendedName>
</protein>
<dbReference type="NCBIfam" id="NF047619">
    <property type="entry name" value="NADase_discoid"/>
    <property type="match status" value="1"/>
</dbReference>
<evidence type="ECO:0000313" key="2">
    <source>
        <dbReference type="EMBL" id="TGL55217.1"/>
    </source>
</evidence>
<comment type="caution">
    <text evidence="2">The sequence shown here is derived from an EMBL/GenBank/DDBJ whole genome shotgun (WGS) entry which is preliminary data.</text>
</comment>
<organism evidence="2 3">
    <name type="scientific">Leptospira kemamanensis</name>
    <dbReference type="NCBI Taxonomy" id="2484942"/>
    <lineage>
        <taxon>Bacteria</taxon>
        <taxon>Pseudomonadati</taxon>
        <taxon>Spirochaetota</taxon>
        <taxon>Spirochaetia</taxon>
        <taxon>Leptospirales</taxon>
        <taxon>Leptospiraceae</taxon>
        <taxon>Leptospira</taxon>
    </lineage>
</organism>
<gene>
    <name evidence="2" type="ORF">EHQ59_06335</name>
</gene>
<accession>A0A4R9JRS6</accession>
<dbReference type="OrthoDB" id="337991at2"/>
<dbReference type="AlphaFoldDB" id="A0A4R9JRS6"/>
<dbReference type="EMBL" id="RQGG01000013">
    <property type="protein sequence ID" value="TGL55217.1"/>
    <property type="molecule type" value="Genomic_DNA"/>
</dbReference>